<dbReference type="PRINTS" id="PR00502">
    <property type="entry name" value="NUDIXFAMILY"/>
</dbReference>
<dbReference type="STRING" id="392015.SAMN05421543_101423"/>
<dbReference type="RefSeq" id="WP_074949025.1">
    <property type="nucleotide sequence ID" value="NZ_FPBV01000001.1"/>
</dbReference>
<accession>A0A1I7FS55</accession>
<evidence type="ECO:0000256" key="1">
    <source>
        <dbReference type="ARBA" id="ARBA00001946"/>
    </source>
</evidence>
<evidence type="ECO:0000313" key="6">
    <source>
        <dbReference type="EMBL" id="SFU39049.1"/>
    </source>
</evidence>
<evidence type="ECO:0000256" key="4">
    <source>
        <dbReference type="RuleBase" id="RU003476"/>
    </source>
</evidence>
<gene>
    <name evidence="6" type="ORF">SAMN05421543_101423</name>
</gene>
<dbReference type="InterPro" id="IPR020084">
    <property type="entry name" value="NUDIX_hydrolase_CS"/>
</dbReference>
<dbReference type="GO" id="GO:0016787">
    <property type="term" value="F:hydrolase activity"/>
    <property type="evidence" value="ECO:0007669"/>
    <property type="project" value="UniProtKB-KW"/>
</dbReference>
<feature type="domain" description="Nudix hydrolase" evidence="5">
    <location>
        <begin position="13"/>
        <end position="136"/>
    </location>
</feature>
<evidence type="ECO:0000256" key="2">
    <source>
        <dbReference type="ARBA" id="ARBA00022801"/>
    </source>
</evidence>
<comment type="cofactor">
    <cofactor evidence="1">
        <name>Mg(2+)</name>
        <dbReference type="ChEBI" id="CHEBI:18420"/>
    </cofactor>
</comment>
<dbReference type="OrthoDB" id="9810648at2"/>
<dbReference type="EMBL" id="FPBV01000001">
    <property type="protein sequence ID" value="SFU39049.1"/>
    <property type="molecule type" value="Genomic_DNA"/>
</dbReference>
<dbReference type="Proteomes" id="UP000183508">
    <property type="component" value="Unassembled WGS sequence"/>
</dbReference>
<dbReference type="InterPro" id="IPR015797">
    <property type="entry name" value="NUDIX_hydrolase-like_dom_sf"/>
</dbReference>
<keyword evidence="3" id="KW-0460">Magnesium</keyword>
<evidence type="ECO:0000256" key="3">
    <source>
        <dbReference type="ARBA" id="ARBA00022842"/>
    </source>
</evidence>
<keyword evidence="2 4" id="KW-0378">Hydrolase</keyword>
<evidence type="ECO:0000259" key="5">
    <source>
        <dbReference type="PROSITE" id="PS51462"/>
    </source>
</evidence>
<dbReference type="Gene3D" id="3.90.79.10">
    <property type="entry name" value="Nucleoside Triphosphate Pyrophosphohydrolase"/>
    <property type="match status" value="1"/>
</dbReference>
<organism evidence="6 7">
    <name type="scientific">Alicyclobacillus macrosporangiidus</name>
    <dbReference type="NCBI Taxonomy" id="392015"/>
    <lineage>
        <taxon>Bacteria</taxon>
        <taxon>Bacillati</taxon>
        <taxon>Bacillota</taxon>
        <taxon>Bacilli</taxon>
        <taxon>Bacillales</taxon>
        <taxon>Alicyclobacillaceae</taxon>
        <taxon>Alicyclobacillus</taxon>
    </lineage>
</organism>
<dbReference type="Pfam" id="PF00293">
    <property type="entry name" value="NUDIX"/>
    <property type="match status" value="1"/>
</dbReference>
<dbReference type="PANTHER" id="PTHR43046:SF12">
    <property type="entry name" value="GDP-MANNOSE MANNOSYL HYDROLASE"/>
    <property type="match status" value="1"/>
</dbReference>
<dbReference type="PROSITE" id="PS51462">
    <property type="entry name" value="NUDIX"/>
    <property type="match status" value="1"/>
</dbReference>
<dbReference type="SUPFAM" id="SSF55811">
    <property type="entry name" value="Nudix"/>
    <property type="match status" value="1"/>
</dbReference>
<comment type="similarity">
    <text evidence="4">Belongs to the Nudix hydrolase family.</text>
</comment>
<evidence type="ECO:0000313" key="7">
    <source>
        <dbReference type="Proteomes" id="UP000183508"/>
    </source>
</evidence>
<name>A0A1I7FS55_9BACL</name>
<dbReference type="PANTHER" id="PTHR43046">
    <property type="entry name" value="GDP-MANNOSE MANNOSYL HYDROLASE"/>
    <property type="match status" value="1"/>
</dbReference>
<dbReference type="PROSITE" id="PS00893">
    <property type="entry name" value="NUDIX_BOX"/>
    <property type="match status" value="1"/>
</dbReference>
<dbReference type="InterPro" id="IPR020476">
    <property type="entry name" value="Nudix_hydrolase"/>
</dbReference>
<proteinExistence type="inferred from homology"/>
<reference evidence="7" key="1">
    <citation type="submission" date="2016-10" db="EMBL/GenBank/DDBJ databases">
        <authorList>
            <person name="Varghese N."/>
        </authorList>
    </citation>
    <scope>NUCLEOTIDE SEQUENCE [LARGE SCALE GENOMIC DNA]</scope>
    <source>
        <strain evidence="7">DSM 17980</strain>
    </source>
</reference>
<dbReference type="InterPro" id="IPR000086">
    <property type="entry name" value="NUDIX_hydrolase_dom"/>
</dbReference>
<sequence length="152" mass="17235">MQQATALNLDPLRRHPPRAVLVFPVLCGRMLWVCHPVRGWEVPGGKLEPGETPEAAARREVWEETGATLRDLSWIAEYWVPDTASYKWVYVGIVDDWHARPPDSEILDVACRPGLPPPERLQTASGVSFVLKDEVYRTVYPILQRILQSHDG</sequence>
<dbReference type="AlphaFoldDB" id="A0A1I7FS55"/>
<keyword evidence="7" id="KW-1185">Reference proteome</keyword>
<protein>
    <submittedName>
        <fullName evidence="6">8-oxo-dGTP diphosphatase</fullName>
    </submittedName>
</protein>